<dbReference type="SUPFAM" id="SSF46785">
    <property type="entry name" value="Winged helix' DNA-binding domain"/>
    <property type="match status" value="1"/>
</dbReference>
<dbReference type="InterPro" id="IPR036390">
    <property type="entry name" value="WH_DNA-bd_sf"/>
</dbReference>
<dbReference type="EMBL" id="JAHHGZ010000082">
    <property type="protein sequence ID" value="MBW4672468.1"/>
    <property type="molecule type" value="Genomic_DNA"/>
</dbReference>
<accession>A0A951QVC6</accession>
<dbReference type="Proteomes" id="UP000729701">
    <property type="component" value="Unassembled WGS sequence"/>
</dbReference>
<evidence type="ECO:0000313" key="3">
    <source>
        <dbReference type="Proteomes" id="UP000729701"/>
    </source>
</evidence>
<organism evidence="2 3">
    <name type="scientific">Cyanomargarita calcarea GSE-NOS-MK-12-04C</name>
    <dbReference type="NCBI Taxonomy" id="2839659"/>
    <lineage>
        <taxon>Bacteria</taxon>
        <taxon>Bacillati</taxon>
        <taxon>Cyanobacteriota</taxon>
        <taxon>Cyanophyceae</taxon>
        <taxon>Nostocales</taxon>
        <taxon>Cyanomargaritaceae</taxon>
        <taxon>Cyanomargarita</taxon>
    </lineage>
</organism>
<protein>
    <submittedName>
        <fullName evidence="2">Helix-turn-helix domain-containing protein</fullName>
    </submittedName>
</protein>
<evidence type="ECO:0000256" key="1">
    <source>
        <dbReference type="SAM" id="MobiDB-lite"/>
    </source>
</evidence>
<comment type="caution">
    <text evidence="2">The sequence shown here is derived from an EMBL/GenBank/DDBJ whole genome shotgun (WGS) entry which is preliminary data.</text>
</comment>
<reference evidence="2" key="1">
    <citation type="submission" date="2021-05" db="EMBL/GenBank/DDBJ databases">
        <authorList>
            <person name="Pietrasiak N."/>
            <person name="Ward R."/>
            <person name="Stajich J.E."/>
            <person name="Kurbessoian T."/>
        </authorList>
    </citation>
    <scope>NUCLEOTIDE SEQUENCE</scope>
    <source>
        <strain evidence="2">GSE-NOS-MK-12-04C</strain>
    </source>
</reference>
<sequence>MPKNVRRQNPKPKKNWTPPPDDKKALFMRGELDDYGLNLYEFRVLAHVARRESPERGCDASQAKMAAVCGMSQRMVLEVLRVLCDAGILRKEKADGKRTNSYRVNPGSQWKLPSHLEGIRNKENPFLIDKGKQED</sequence>
<reference evidence="2" key="2">
    <citation type="journal article" date="2022" name="Microbiol. Resour. Announc.">
        <title>Metagenome Sequencing to Explore Phylogenomics of Terrestrial Cyanobacteria.</title>
        <authorList>
            <person name="Ward R.D."/>
            <person name="Stajich J.E."/>
            <person name="Johansen J.R."/>
            <person name="Huntemann M."/>
            <person name="Clum A."/>
            <person name="Foster B."/>
            <person name="Foster B."/>
            <person name="Roux S."/>
            <person name="Palaniappan K."/>
            <person name="Varghese N."/>
            <person name="Mukherjee S."/>
            <person name="Reddy T.B.K."/>
            <person name="Daum C."/>
            <person name="Copeland A."/>
            <person name="Chen I.A."/>
            <person name="Ivanova N.N."/>
            <person name="Kyrpides N.C."/>
            <person name="Shapiro N."/>
            <person name="Eloe-Fadrosh E.A."/>
            <person name="Pietrasiak N."/>
        </authorList>
    </citation>
    <scope>NUCLEOTIDE SEQUENCE</scope>
    <source>
        <strain evidence="2">GSE-NOS-MK-12-04C</strain>
    </source>
</reference>
<feature type="region of interest" description="Disordered" evidence="1">
    <location>
        <begin position="1"/>
        <end position="22"/>
    </location>
</feature>
<feature type="compositionally biased region" description="Basic residues" evidence="1">
    <location>
        <begin position="1"/>
        <end position="14"/>
    </location>
</feature>
<gene>
    <name evidence="2" type="ORF">KME60_34895</name>
</gene>
<name>A0A951QVC6_9CYAN</name>
<evidence type="ECO:0000313" key="2">
    <source>
        <dbReference type="EMBL" id="MBW4672468.1"/>
    </source>
</evidence>
<dbReference type="InterPro" id="IPR036388">
    <property type="entry name" value="WH-like_DNA-bd_sf"/>
</dbReference>
<dbReference type="Gene3D" id="1.10.10.10">
    <property type="entry name" value="Winged helix-like DNA-binding domain superfamily/Winged helix DNA-binding domain"/>
    <property type="match status" value="1"/>
</dbReference>
<proteinExistence type="predicted"/>
<dbReference type="AlphaFoldDB" id="A0A951QVC6"/>